<evidence type="ECO:0000313" key="1">
    <source>
        <dbReference type="EMBL" id="GCE29225.1"/>
    </source>
</evidence>
<gene>
    <name evidence="1" type="ORF">KDA_47090</name>
</gene>
<keyword evidence="2" id="KW-1185">Reference proteome</keyword>
<dbReference type="Proteomes" id="UP000287171">
    <property type="component" value="Unassembled WGS sequence"/>
</dbReference>
<proteinExistence type="predicted"/>
<reference evidence="2" key="1">
    <citation type="submission" date="2018-12" db="EMBL/GenBank/DDBJ databases">
        <title>Tengunoibacter tsumagoiensis gen. nov., sp. nov., Dictyobacter kobayashii sp. nov., D. alpinus sp. nov., and D. joshuensis sp. nov. and description of Dictyobacteraceae fam. nov. within the order Ktedonobacterales isolated from Tengu-no-mugimeshi.</title>
        <authorList>
            <person name="Wang C.M."/>
            <person name="Zheng Y."/>
            <person name="Sakai Y."/>
            <person name="Toyoda A."/>
            <person name="Minakuchi Y."/>
            <person name="Abe K."/>
            <person name="Yokota A."/>
            <person name="Yabe S."/>
        </authorList>
    </citation>
    <scope>NUCLEOTIDE SEQUENCE [LARGE SCALE GENOMIC DNA]</scope>
    <source>
        <strain evidence="2">Uno16</strain>
    </source>
</reference>
<accession>A0A402BCY8</accession>
<sequence>MSVAVAVEKACIARQTVHEWMTDGTVRWIYDADQDMIWLDRDEVARLRQRRFHPKTPLPPRKEISCSAYLSCPHWCPNVSETA</sequence>
<dbReference type="AlphaFoldDB" id="A0A402BCY8"/>
<organism evidence="1 2">
    <name type="scientific">Dictyobacter alpinus</name>
    <dbReference type="NCBI Taxonomy" id="2014873"/>
    <lineage>
        <taxon>Bacteria</taxon>
        <taxon>Bacillati</taxon>
        <taxon>Chloroflexota</taxon>
        <taxon>Ktedonobacteria</taxon>
        <taxon>Ktedonobacterales</taxon>
        <taxon>Dictyobacteraceae</taxon>
        <taxon>Dictyobacter</taxon>
    </lineage>
</organism>
<comment type="caution">
    <text evidence="1">The sequence shown here is derived from an EMBL/GenBank/DDBJ whole genome shotgun (WGS) entry which is preliminary data.</text>
</comment>
<evidence type="ECO:0000313" key="2">
    <source>
        <dbReference type="Proteomes" id="UP000287171"/>
    </source>
</evidence>
<dbReference type="EMBL" id="BIFT01000002">
    <property type="protein sequence ID" value="GCE29225.1"/>
    <property type="molecule type" value="Genomic_DNA"/>
</dbReference>
<name>A0A402BCY8_9CHLR</name>
<dbReference type="RefSeq" id="WP_126629532.1">
    <property type="nucleotide sequence ID" value="NZ_BIFT01000002.1"/>
</dbReference>
<protein>
    <submittedName>
        <fullName evidence="1">Uncharacterized protein</fullName>
    </submittedName>
</protein>